<evidence type="ECO:0000313" key="3">
    <source>
        <dbReference type="Proteomes" id="UP000027730"/>
    </source>
</evidence>
<evidence type="ECO:0000313" key="2">
    <source>
        <dbReference type="EMBL" id="KEQ68737.1"/>
    </source>
</evidence>
<sequence>MASSSSHIFPNDTSASDFRRAVRRQAASRHDYAVSGAGPSAQEVQQAYLGYVRAQNRGIRGRSTRQAPPPPYTAATIESAERDEQAPPPYTATITSATPTAQLDRLLYNNATTPPSPPEYSEVAAAAASPPDYDDIIALRNTVTTSRTQLSSHNINNLFAGCTTRTPRKHLGNTAVQTLNLVVGSDGPELPPRPKKMGVWSRVKGKM</sequence>
<dbReference type="GeneID" id="25414308"/>
<reference evidence="2 3" key="1">
    <citation type="journal article" date="2014" name="BMC Genomics">
        <title>Genome sequencing of four Aureobasidium pullulans varieties: biotechnological potential, stress tolerance, and description of new species.</title>
        <authorList>
            <person name="Gostin Ar C."/>
            <person name="Ohm R.A."/>
            <person name="Kogej T."/>
            <person name="Sonjak S."/>
            <person name="Turk M."/>
            <person name="Zajc J."/>
            <person name="Zalar P."/>
            <person name="Grube M."/>
            <person name="Sun H."/>
            <person name="Han J."/>
            <person name="Sharma A."/>
            <person name="Chiniquy J."/>
            <person name="Ngan C.Y."/>
            <person name="Lipzen A."/>
            <person name="Barry K."/>
            <person name="Grigoriev I.V."/>
            <person name="Gunde-Cimerman N."/>
        </authorList>
    </citation>
    <scope>NUCLEOTIDE SEQUENCE [LARGE SCALE GENOMIC DNA]</scope>
    <source>
        <strain evidence="2 3">CBS 147.97</strain>
    </source>
</reference>
<feature type="compositionally biased region" description="Polar residues" evidence="1">
    <location>
        <begin position="1"/>
        <end position="16"/>
    </location>
</feature>
<dbReference type="EMBL" id="KL584726">
    <property type="protein sequence ID" value="KEQ68737.1"/>
    <property type="molecule type" value="Genomic_DNA"/>
</dbReference>
<gene>
    <name evidence="2" type="ORF">M436DRAFT_67867</name>
</gene>
<evidence type="ECO:0000256" key="1">
    <source>
        <dbReference type="SAM" id="MobiDB-lite"/>
    </source>
</evidence>
<dbReference type="HOGENOM" id="CLU_1239907_0_0_1"/>
<protein>
    <submittedName>
        <fullName evidence="2">Uncharacterized protein</fullName>
    </submittedName>
</protein>
<dbReference type="AlphaFoldDB" id="A0A074WFU9"/>
<accession>A0A074WFU9</accession>
<name>A0A074WFU9_9PEZI</name>
<keyword evidence="3" id="KW-1185">Reference proteome</keyword>
<dbReference type="Proteomes" id="UP000027730">
    <property type="component" value="Unassembled WGS sequence"/>
</dbReference>
<proteinExistence type="predicted"/>
<dbReference type="RefSeq" id="XP_013422932.1">
    <property type="nucleotide sequence ID" value="XM_013567478.1"/>
</dbReference>
<organism evidence="2 3">
    <name type="scientific">Aureobasidium namibiae CBS 147.97</name>
    <dbReference type="NCBI Taxonomy" id="1043004"/>
    <lineage>
        <taxon>Eukaryota</taxon>
        <taxon>Fungi</taxon>
        <taxon>Dikarya</taxon>
        <taxon>Ascomycota</taxon>
        <taxon>Pezizomycotina</taxon>
        <taxon>Dothideomycetes</taxon>
        <taxon>Dothideomycetidae</taxon>
        <taxon>Dothideales</taxon>
        <taxon>Saccotheciaceae</taxon>
        <taxon>Aureobasidium</taxon>
    </lineage>
</organism>
<feature type="region of interest" description="Disordered" evidence="1">
    <location>
        <begin position="1"/>
        <end position="40"/>
    </location>
</feature>
<dbReference type="OrthoDB" id="3927702at2759"/>